<evidence type="ECO:0000256" key="1">
    <source>
        <dbReference type="SAM" id="SignalP"/>
    </source>
</evidence>
<protein>
    <submittedName>
        <fullName evidence="2">Uncharacterized protein</fullName>
    </submittedName>
</protein>
<dbReference type="Proteomes" id="UP000054988">
    <property type="component" value="Unassembled WGS sequence"/>
</dbReference>
<reference evidence="2 3" key="1">
    <citation type="submission" date="2015-12" db="EMBL/GenBank/DDBJ databases">
        <title>Draft genome sequence of Moniliophthora roreri, the causal agent of frosty pod rot of cacao.</title>
        <authorList>
            <person name="Aime M.C."/>
            <person name="Diaz-Valderrama J.R."/>
            <person name="Kijpornyongpan T."/>
            <person name="Phillips-Mora W."/>
        </authorList>
    </citation>
    <scope>NUCLEOTIDE SEQUENCE [LARGE SCALE GENOMIC DNA]</scope>
    <source>
        <strain evidence="2 3">MCA 2952</strain>
    </source>
</reference>
<dbReference type="EMBL" id="LATX01002006">
    <property type="protein sequence ID" value="KTB35214.1"/>
    <property type="molecule type" value="Genomic_DNA"/>
</dbReference>
<evidence type="ECO:0000313" key="3">
    <source>
        <dbReference type="Proteomes" id="UP000054988"/>
    </source>
</evidence>
<sequence>MQFTNVFLATAYFFFSVTPMVANAQCNPGDFGGRRIALYNSQIGRIIGPKWPALWRIREDRPGYVLENADNNNDLVLTRNGSTLEMAPFSPGPGFSVSLATIVKPVLQRAVR</sequence>
<evidence type="ECO:0000313" key="2">
    <source>
        <dbReference type="EMBL" id="KTB35214.1"/>
    </source>
</evidence>
<accession>A0A0W0FFT8</accession>
<name>A0A0W0FFT8_MONRR</name>
<feature type="chain" id="PRO_5006901753" evidence="1">
    <location>
        <begin position="25"/>
        <end position="112"/>
    </location>
</feature>
<comment type="caution">
    <text evidence="2">The sequence shown here is derived from an EMBL/GenBank/DDBJ whole genome shotgun (WGS) entry which is preliminary data.</text>
</comment>
<organism evidence="2 3">
    <name type="scientific">Moniliophthora roreri</name>
    <name type="common">Frosty pod rot fungus</name>
    <name type="synonym">Monilia roreri</name>
    <dbReference type="NCBI Taxonomy" id="221103"/>
    <lineage>
        <taxon>Eukaryota</taxon>
        <taxon>Fungi</taxon>
        <taxon>Dikarya</taxon>
        <taxon>Basidiomycota</taxon>
        <taxon>Agaricomycotina</taxon>
        <taxon>Agaricomycetes</taxon>
        <taxon>Agaricomycetidae</taxon>
        <taxon>Agaricales</taxon>
        <taxon>Marasmiineae</taxon>
        <taxon>Marasmiaceae</taxon>
        <taxon>Moniliophthora</taxon>
    </lineage>
</organism>
<gene>
    <name evidence="2" type="ORF">WG66_12215</name>
</gene>
<feature type="signal peptide" evidence="1">
    <location>
        <begin position="1"/>
        <end position="24"/>
    </location>
</feature>
<dbReference type="AlphaFoldDB" id="A0A0W0FFT8"/>
<keyword evidence="1" id="KW-0732">Signal</keyword>
<proteinExistence type="predicted"/>